<organism evidence="2">
    <name type="scientific">uncultured Thermoleophilia bacterium</name>
    <dbReference type="NCBI Taxonomy" id="1497501"/>
    <lineage>
        <taxon>Bacteria</taxon>
        <taxon>Bacillati</taxon>
        <taxon>Actinomycetota</taxon>
        <taxon>Thermoleophilia</taxon>
        <taxon>environmental samples</taxon>
    </lineage>
</organism>
<feature type="compositionally biased region" description="Basic residues" evidence="1">
    <location>
        <begin position="188"/>
        <end position="213"/>
    </location>
</feature>
<accession>A0A6J4UIN6</accession>
<feature type="region of interest" description="Disordered" evidence="1">
    <location>
        <begin position="1"/>
        <end position="317"/>
    </location>
</feature>
<feature type="compositionally biased region" description="Pro residues" evidence="1">
    <location>
        <begin position="308"/>
        <end position="317"/>
    </location>
</feature>
<feature type="non-terminal residue" evidence="2">
    <location>
        <position position="317"/>
    </location>
</feature>
<feature type="compositionally biased region" description="Basic residues" evidence="1">
    <location>
        <begin position="231"/>
        <end position="246"/>
    </location>
</feature>
<proteinExistence type="predicted"/>
<feature type="compositionally biased region" description="Basic residues" evidence="1">
    <location>
        <begin position="16"/>
        <end position="36"/>
    </location>
</feature>
<feature type="compositionally biased region" description="Basic residues" evidence="1">
    <location>
        <begin position="123"/>
        <end position="148"/>
    </location>
</feature>
<keyword evidence="2" id="KW-0808">Transferase</keyword>
<feature type="compositionally biased region" description="Pro residues" evidence="1">
    <location>
        <begin position="279"/>
        <end position="291"/>
    </location>
</feature>
<feature type="non-terminal residue" evidence="2">
    <location>
        <position position="1"/>
    </location>
</feature>
<keyword evidence="2" id="KW-0328">Glycosyltransferase</keyword>
<reference evidence="2" key="1">
    <citation type="submission" date="2020-02" db="EMBL/GenBank/DDBJ databases">
        <authorList>
            <person name="Meier V. D."/>
        </authorList>
    </citation>
    <scope>NUCLEOTIDE SEQUENCE</scope>
    <source>
        <strain evidence="2">AVDCRST_MAG79</strain>
    </source>
</reference>
<dbReference type="EMBL" id="CADCWC010000408">
    <property type="protein sequence ID" value="CAA9550468.1"/>
    <property type="molecule type" value="Genomic_DNA"/>
</dbReference>
<feature type="compositionally biased region" description="Low complexity" evidence="1">
    <location>
        <begin position="264"/>
        <end position="278"/>
    </location>
</feature>
<sequence length="317" mass="34568">EPRRRAAGPGLQPRAGHLRGGRVHVARLGRARHGPHRAGLPPRGHLDRLHDDPGRRAGGAPGRGPADHRPFAGGRRVPGPVRRLRPRGLRPLLQRRGQSHAVVHPALPLGPVERSGRAPQRGRGLRVRLQRRQRGPGARRHRRDRGGRRTGGDGPRLPPVHAARDGPPGAARRLPAPLHPHPVDPVRRLARAPARHARGALRRPAGQRHHRLPHVVLPAQLPAVLRGPAGPRRRPRRRHRPPRGPRRVGAQLSAADRRPRHAASRPVGARGAVRGRAAAPPPRQPDPPGGPRGPVEERPARVLGLRPVPRPAPRVQR</sequence>
<evidence type="ECO:0000256" key="1">
    <source>
        <dbReference type="SAM" id="MobiDB-lite"/>
    </source>
</evidence>
<name>A0A6J4UIN6_9ACTN</name>
<gene>
    <name evidence="2" type="ORF">AVDCRST_MAG79-2658</name>
</gene>
<protein>
    <submittedName>
        <fullName evidence="2">Alpha,alpha-trehalose-phosphate synthase [UDP-forming]</fullName>
        <ecNumber evidence="2">2.4.1.15</ecNumber>
    </submittedName>
</protein>
<dbReference type="GO" id="GO:0003825">
    <property type="term" value="F:alpha,alpha-trehalose-phosphate synthase (UDP-forming) activity"/>
    <property type="evidence" value="ECO:0007669"/>
    <property type="project" value="UniProtKB-EC"/>
</dbReference>
<feature type="compositionally biased region" description="Low complexity" evidence="1">
    <location>
        <begin position="159"/>
        <end position="176"/>
    </location>
</feature>
<evidence type="ECO:0000313" key="2">
    <source>
        <dbReference type="EMBL" id="CAA9550468.1"/>
    </source>
</evidence>
<dbReference type="AlphaFoldDB" id="A0A6J4UIN6"/>
<dbReference type="EC" id="2.4.1.15" evidence="2"/>
<feature type="compositionally biased region" description="Basic and acidic residues" evidence="1">
    <location>
        <begin position="44"/>
        <end position="55"/>
    </location>
</feature>